<dbReference type="AlphaFoldDB" id="A0A918RCL1"/>
<dbReference type="Pfam" id="PF13576">
    <property type="entry name" value="Pentapeptide_3"/>
    <property type="match status" value="1"/>
</dbReference>
<keyword evidence="2" id="KW-0812">Transmembrane</keyword>
<keyword evidence="2" id="KW-0472">Membrane</keyword>
<evidence type="ECO:0008006" key="5">
    <source>
        <dbReference type="Google" id="ProtNLM"/>
    </source>
</evidence>
<dbReference type="InterPro" id="IPR001646">
    <property type="entry name" value="5peptide_repeat"/>
</dbReference>
<name>A0A918RCL1_9ACTN</name>
<dbReference type="EMBL" id="BMWH01000012">
    <property type="protein sequence ID" value="GGZ92501.1"/>
    <property type="molecule type" value="Genomic_DNA"/>
</dbReference>
<gene>
    <name evidence="3" type="ORF">GCM10010389_33960</name>
</gene>
<reference evidence="3" key="2">
    <citation type="submission" date="2020-09" db="EMBL/GenBank/DDBJ databases">
        <authorList>
            <person name="Sun Q."/>
            <person name="Ohkuma M."/>
        </authorList>
    </citation>
    <scope>NUCLEOTIDE SEQUENCE</scope>
    <source>
        <strain evidence="3">JCM 5016</strain>
    </source>
</reference>
<accession>A0A918RCL1</accession>
<feature type="compositionally biased region" description="Low complexity" evidence="1">
    <location>
        <begin position="113"/>
        <end position="131"/>
    </location>
</feature>
<sequence>MCRCAKWIGHLERGRHPTVVNLRLEAGLPDRHAVVAGLPRVAAVLRRIAYGVDELARARGIEDLGQACTRGDPRAERHRLTGQDPAFAEFRARAGTLSRSVRQSAEPGPPARPNAAAAGRRTRPPARCTAASVTPGPDPEAFLHVSVLVPLVPDASRSRHVMSAPPLPAPEAPSWPHCAYGADPATDPVGCRGVRVPGHTACLAHLADTDRDAYLAGLTPGADVDHRGTFFTEPLLDALLDALRDPATRLPHLGTARFDAATFEGVAGFESATFQGVAWFELATFQGTAWFESATFQGGAGFESATFQGTAWFGSATFQGTAWFGSATFQGDAGFDAATFQGTAGFNAATFQAAGFEAATFQDTAWFGSATFQGGAGFEAATFQSTAGFEAATFQSTAGFEAATFQDDARFGATAFQGDARFERAVFERWVSLGPFVCAGRVRLSGAVFHGPATLSCAARRLECRRTRWLSTAEVRLRYATVDFAHAVFEYPLTIAAEAGPFVLPNGRTVAEQALAHAPDAAVRIATLRGVDAAHLVLADVDLSACLFTGAVHLDQLRLEGACAFAKVPPGTHWRRRRPVRFTGRRTLAEEHHWRAGQPDAVRGWNAAVLGAGPVGPAQLAPVYRALRKAFEDGKNEPGAADFYYGEMEMRRHDRTGTSRAERGLLHAYWALSGYGLRALGWLAIAMLVTVVLLMAFGLPGHDPKQQATGVVPPGGGKVTFEIGKDDPQNPTGDRWTGKRFEKALNITLNSVVFRSSGQDLTTAGTYIEMSSRLAEPALLALAVLAVRGRIKR</sequence>
<protein>
    <recommendedName>
        <fullName evidence="5">Pentapeptide repeat-containing protein</fullName>
    </recommendedName>
</protein>
<evidence type="ECO:0000313" key="4">
    <source>
        <dbReference type="Proteomes" id="UP000623010"/>
    </source>
</evidence>
<comment type="caution">
    <text evidence="3">The sequence shown here is derived from an EMBL/GenBank/DDBJ whole genome shotgun (WGS) entry which is preliminary data.</text>
</comment>
<feature type="region of interest" description="Disordered" evidence="1">
    <location>
        <begin position="96"/>
        <end position="135"/>
    </location>
</feature>
<dbReference type="Gene3D" id="2.160.20.80">
    <property type="entry name" value="E3 ubiquitin-protein ligase SopA"/>
    <property type="match status" value="1"/>
</dbReference>
<keyword evidence="2" id="KW-1133">Transmembrane helix</keyword>
<evidence type="ECO:0000313" key="3">
    <source>
        <dbReference type="EMBL" id="GGZ92501.1"/>
    </source>
</evidence>
<proteinExistence type="predicted"/>
<reference evidence="3" key="1">
    <citation type="journal article" date="2014" name="Int. J. Syst. Evol. Microbiol.">
        <title>Complete genome sequence of Corynebacterium casei LMG S-19264T (=DSM 44701T), isolated from a smear-ripened cheese.</title>
        <authorList>
            <consortium name="US DOE Joint Genome Institute (JGI-PGF)"/>
            <person name="Walter F."/>
            <person name="Albersmeier A."/>
            <person name="Kalinowski J."/>
            <person name="Ruckert C."/>
        </authorList>
    </citation>
    <scope>NUCLEOTIDE SEQUENCE</scope>
    <source>
        <strain evidence="3">JCM 5016</strain>
    </source>
</reference>
<dbReference type="Proteomes" id="UP000623010">
    <property type="component" value="Unassembled WGS sequence"/>
</dbReference>
<evidence type="ECO:0000256" key="1">
    <source>
        <dbReference type="SAM" id="MobiDB-lite"/>
    </source>
</evidence>
<feature type="transmembrane region" description="Helical" evidence="2">
    <location>
        <begin position="679"/>
        <end position="699"/>
    </location>
</feature>
<evidence type="ECO:0000256" key="2">
    <source>
        <dbReference type="SAM" id="Phobius"/>
    </source>
</evidence>
<organism evidence="3 4">
    <name type="scientific">Streptomyces echinoruber</name>
    <dbReference type="NCBI Taxonomy" id="68898"/>
    <lineage>
        <taxon>Bacteria</taxon>
        <taxon>Bacillati</taxon>
        <taxon>Actinomycetota</taxon>
        <taxon>Actinomycetes</taxon>
        <taxon>Kitasatosporales</taxon>
        <taxon>Streptomycetaceae</taxon>
        <taxon>Streptomyces</taxon>
    </lineage>
</organism>
<keyword evidence="4" id="KW-1185">Reference proteome</keyword>